<keyword evidence="1" id="KW-0732">Signal</keyword>
<evidence type="ECO:0000256" key="4">
    <source>
        <dbReference type="SAM" id="Phobius"/>
    </source>
</evidence>
<dbReference type="InterPro" id="IPR010562">
    <property type="entry name" value="Haemolymph_juvenile_hormone-bd"/>
</dbReference>
<dbReference type="GO" id="GO:0005615">
    <property type="term" value="C:extracellular space"/>
    <property type="evidence" value="ECO:0007669"/>
    <property type="project" value="TreeGrafter"/>
</dbReference>
<dbReference type="EMBL" id="GALX01005428">
    <property type="protein sequence ID" value="JAB63038.1"/>
    <property type="molecule type" value="Transcribed_RNA"/>
</dbReference>
<dbReference type="Pfam" id="PF06585">
    <property type="entry name" value="JHBP"/>
    <property type="match status" value="1"/>
</dbReference>
<keyword evidence="4" id="KW-0472">Membrane</keyword>
<evidence type="ECO:0000256" key="2">
    <source>
        <dbReference type="ARBA" id="ARBA00023108"/>
    </source>
</evidence>
<reference evidence="5" key="1">
    <citation type="submission" date="2013-07" db="EMBL/GenBank/DDBJ databases">
        <title>Midgut Transcriptome Profiling of Anoplphora glabripennis, a Lignocellulose Degrading, Wood-Boring Cerambycid.</title>
        <authorList>
            <person name="Scully E.D."/>
            <person name="Hoover K."/>
            <person name="Carlson J.E."/>
            <person name="Tien M."/>
            <person name="Geib S.M."/>
        </authorList>
    </citation>
    <scope>NUCLEOTIDE SEQUENCE</scope>
</reference>
<comment type="similarity">
    <text evidence="3">Belongs to the TO family.</text>
</comment>
<evidence type="ECO:0000256" key="1">
    <source>
        <dbReference type="ARBA" id="ARBA00022729"/>
    </source>
</evidence>
<evidence type="ECO:0000313" key="5">
    <source>
        <dbReference type="EMBL" id="JAB63038.1"/>
    </source>
</evidence>
<dbReference type="Gene3D" id="3.15.10.30">
    <property type="entry name" value="Haemolymph juvenile hormone binding protein"/>
    <property type="match status" value="1"/>
</dbReference>
<gene>
    <name evidence="5" type="primary">TAKT</name>
</gene>
<accession>V5GS25</accession>
<dbReference type="SMART" id="SM00700">
    <property type="entry name" value="JHBP"/>
    <property type="match status" value="1"/>
</dbReference>
<dbReference type="OrthoDB" id="8190514at2759"/>
<feature type="non-terminal residue" evidence="5">
    <location>
        <position position="1"/>
    </location>
</feature>
<protein>
    <submittedName>
        <fullName evidence="5">Protein takeout</fullName>
    </submittedName>
</protein>
<dbReference type="AlphaFoldDB" id="V5GS25"/>
<keyword evidence="4" id="KW-1133">Transmembrane helix</keyword>
<sequence>ATVTVWFEFQDLFLNSSLIMGFCVNGVILLLTAAAATDAAKLPSNFGRCSKSDPKMPECLRANVEDAIQKLKDGSSELGLKRFEPLDIPELIIGEGKGPVNVVQHFKDVELYGLTGSKVQRVNFDFDKKEMHARSITPELRLQGQYSMKGRILLLPIVGSGPCNVTLINTKINHTLIAEPFEKKGRTYWSFKDYTVTLRPERVIFKFDNLFDGDSRLGDEINKVLNDNWDEVFTDVREGYEKSFGLIFHGLANRVFTRVALSDIFLE</sequence>
<evidence type="ECO:0000256" key="3">
    <source>
        <dbReference type="ARBA" id="ARBA00060902"/>
    </source>
</evidence>
<keyword evidence="4" id="KW-0812">Transmembrane</keyword>
<dbReference type="PANTHER" id="PTHR11008:SF32">
    <property type="entry name" value="CIRCADIAN CLOCK-CONTROLLED PROTEIN DAYWAKE-RELATED"/>
    <property type="match status" value="1"/>
</dbReference>
<dbReference type="InterPro" id="IPR038606">
    <property type="entry name" value="To_sf"/>
</dbReference>
<keyword evidence="2" id="KW-0090">Biological rhythms</keyword>
<name>V5GS25_ANOGL</name>
<dbReference type="GO" id="GO:0007623">
    <property type="term" value="P:circadian rhythm"/>
    <property type="evidence" value="ECO:0007669"/>
    <property type="project" value="UniProtKB-ARBA"/>
</dbReference>
<dbReference type="PANTHER" id="PTHR11008">
    <property type="entry name" value="PROTEIN TAKEOUT-LIKE PROTEIN"/>
    <property type="match status" value="1"/>
</dbReference>
<organism evidence="5">
    <name type="scientific">Anoplophora glabripennis</name>
    <name type="common">Asian longhorn beetle</name>
    <name type="synonym">Anoplophora nobilis</name>
    <dbReference type="NCBI Taxonomy" id="217634"/>
    <lineage>
        <taxon>Eukaryota</taxon>
        <taxon>Metazoa</taxon>
        <taxon>Ecdysozoa</taxon>
        <taxon>Arthropoda</taxon>
        <taxon>Hexapoda</taxon>
        <taxon>Insecta</taxon>
        <taxon>Pterygota</taxon>
        <taxon>Neoptera</taxon>
        <taxon>Endopterygota</taxon>
        <taxon>Coleoptera</taxon>
        <taxon>Polyphaga</taxon>
        <taxon>Cucujiformia</taxon>
        <taxon>Chrysomeloidea</taxon>
        <taxon>Cerambycidae</taxon>
        <taxon>Lamiinae</taxon>
        <taxon>Lamiini</taxon>
        <taxon>Anoplophora</taxon>
    </lineage>
</organism>
<dbReference type="FunFam" id="3.15.10.30:FF:000001">
    <property type="entry name" value="Takeout-like protein 1"/>
    <property type="match status" value="1"/>
</dbReference>
<proteinExistence type="inferred from homology"/>
<feature type="transmembrane region" description="Helical" evidence="4">
    <location>
        <begin position="12"/>
        <end position="36"/>
    </location>
</feature>